<dbReference type="EMBL" id="LAZR01051003">
    <property type="protein sequence ID" value="KKK86105.1"/>
    <property type="molecule type" value="Genomic_DNA"/>
</dbReference>
<reference evidence="1" key="1">
    <citation type="journal article" date="2015" name="Nature">
        <title>Complex archaea that bridge the gap between prokaryotes and eukaryotes.</title>
        <authorList>
            <person name="Spang A."/>
            <person name="Saw J.H."/>
            <person name="Jorgensen S.L."/>
            <person name="Zaremba-Niedzwiedzka K."/>
            <person name="Martijn J."/>
            <person name="Lind A.E."/>
            <person name="van Eijk R."/>
            <person name="Schleper C."/>
            <person name="Guy L."/>
            <person name="Ettema T.J."/>
        </authorList>
    </citation>
    <scope>NUCLEOTIDE SEQUENCE</scope>
</reference>
<accession>A0A0F8ZJ79</accession>
<gene>
    <name evidence="1" type="ORF">LCGC14_2766550</name>
</gene>
<name>A0A0F8ZJ79_9ZZZZ</name>
<protein>
    <submittedName>
        <fullName evidence="1">Uncharacterized protein</fullName>
    </submittedName>
</protein>
<evidence type="ECO:0000313" key="1">
    <source>
        <dbReference type="EMBL" id="KKK86105.1"/>
    </source>
</evidence>
<sequence length="119" mass="13160">MKRGSIKRFLKYALPLVLVLVMAGSVWSAELTLSEINRGTLGPLRVMTGFATTASVDTLEFPFKNVLYVGMMPRIAPATDDRPVVWYTISGTTITVYVNTADDTPADDSFRVDFFIVGY</sequence>
<organism evidence="1">
    <name type="scientific">marine sediment metagenome</name>
    <dbReference type="NCBI Taxonomy" id="412755"/>
    <lineage>
        <taxon>unclassified sequences</taxon>
        <taxon>metagenomes</taxon>
        <taxon>ecological metagenomes</taxon>
    </lineage>
</organism>
<comment type="caution">
    <text evidence="1">The sequence shown here is derived from an EMBL/GenBank/DDBJ whole genome shotgun (WGS) entry which is preliminary data.</text>
</comment>
<proteinExistence type="predicted"/>
<dbReference type="AlphaFoldDB" id="A0A0F8ZJ79"/>